<dbReference type="OrthoDB" id="5548592at2759"/>
<evidence type="ECO:0000256" key="1">
    <source>
        <dbReference type="SAM" id="MobiDB-lite"/>
    </source>
</evidence>
<protein>
    <submittedName>
        <fullName evidence="3">Uncharacterized protein</fullName>
    </submittedName>
</protein>
<evidence type="ECO:0000313" key="3">
    <source>
        <dbReference type="EMBL" id="KAJ2008108.1"/>
    </source>
</evidence>
<reference evidence="3" key="1">
    <citation type="submission" date="2022-07" db="EMBL/GenBank/DDBJ databases">
        <title>Phylogenomic reconstructions and comparative analyses of Kickxellomycotina fungi.</title>
        <authorList>
            <person name="Reynolds N.K."/>
            <person name="Stajich J.E."/>
            <person name="Barry K."/>
            <person name="Grigoriev I.V."/>
            <person name="Crous P."/>
            <person name="Smith M.E."/>
        </authorList>
    </citation>
    <scope>NUCLEOTIDE SEQUENCE</scope>
    <source>
        <strain evidence="3">IMI 214461</strain>
    </source>
</reference>
<keyword evidence="2" id="KW-1133">Transmembrane helix</keyword>
<feature type="transmembrane region" description="Helical" evidence="2">
    <location>
        <begin position="21"/>
        <end position="44"/>
    </location>
</feature>
<dbReference type="EMBL" id="JANBQF010000011">
    <property type="protein sequence ID" value="KAJ2008108.1"/>
    <property type="molecule type" value="Genomic_DNA"/>
</dbReference>
<organism evidence="3 4">
    <name type="scientific">Coemansia thaxteri</name>
    <dbReference type="NCBI Taxonomy" id="2663907"/>
    <lineage>
        <taxon>Eukaryota</taxon>
        <taxon>Fungi</taxon>
        <taxon>Fungi incertae sedis</taxon>
        <taxon>Zoopagomycota</taxon>
        <taxon>Kickxellomycotina</taxon>
        <taxon>Kickxellomycetes</taxon>
        <taxon>Kickxellales</taxon>
        <taxon>Kickxellaceae</taxon>
        <taxon>Coemansia</taxon>
    </lineage>
</organism>
<dbReference type="AlphaFoldDB" id="A0A9W8EHX6"/>
<feature type="transmembrane region" description="Helical" evidence="2">
    <location>
        <begin position="64"/>
        <end position="90"/>
    </location>
</feature>
<accession>A0A9W8EHX6</accession>
<feature type="compositionally biased region" description="Basic and acidic residues" evidence="1">
    <location>
        <begin position="203"/>
        <end position="213"/>
    </location>
</feature>
<gene>
    <name evidence="3" type="ORF">H4R26_000383</name>
</gene>
<keyword evidence="2" id="KW-0472">Membrane</keyword>
<evidence type="ECO:0000313" key="4">
    <source>
        <dbReference type="Proteomes" id="UP001150907"/>
    </source>
</evidence>
<evidence type="ECO:0000256" key="2">
    <source>
        <dbReference type="SAM" id="Phobius"/>
    </source>
</evidence>
<sequence length="213" mass="22831">MAIGKGSRAQAEQDRQSAEKRLFLTVAGIGFTASLLVAVAVGHRRAHRAAKLAGESIESNHVNWAARAFGLGTLYAFGFVGCTTAAASYYMQSRGIGSMAEFAKTMRGQARDAMGGRSLQERLGISSRQDADALERADRLWNEDSPEAGDKKIRFARIKRLLAQDGADATLETPPETDSGNRRGLSVGARMRAALGFKPPKPKSKDDSDSASQ</sequence>
<keyword evidence="4" id="KW-1185">Reference proteome</keyword>
<feature type="region of interest" description="Disordered" evidence="1">
    <location>
        <begin position="166"/>
        <end position="213"/>
    </location>
</feature>
<name>A0A9W8EHX6_9FUNG</name>
<comment type="caution">
    <text evidence="3">The sequence shown here is derived from an EMBL/GenBank/DDBJ whole genome shotgun (WGS) entry which is preliminary data.</text>
</comment>
<keyword evidence="2" id="KW-0812">Transmembrane</keyword>
<proteinExistence type="predicted"/>
<dbReference type="Proteomes" id="UP001150907">
    <property type="component" value="Unassembled WGS sequence"/>
</dbReference>